<reference evidence="1 2" key="1">
    <citation type="journal article" date="2019" name="G3 (Bethesda)">
        <title>Sequencing of a Wild Apple (Malus baccata) Genome Unravels the Differences Between Cultivated and Wild Apple Species Regarding Disease Resistance and Cold Tolerance.</title>
        <authorList>
            <person name="Chen X."/>
        </authorList>
    </citation>
    <scope>NUCLEOTIDE SEQUENCE [LARGE SCALE GENOMIC DNA]</scope>
    <source>
        <strain evidence="2">cv. Shandingzi</strain>
        <tissue evidence="1">Leaves</tissue>
    </source>
</reference>
<evidence type="ECO:0000313" key="2">
    <source>
        <dbReference type="Proteomes" id="UP000315295"/>
    </source>
</evidence>
<gene>
    <name evidence="1" type="ORF">C1H46_023193</name>
</gene>
<evidence type="ECO:0000313" key="1">
    <source>
        <dbReference type="EMBL" id="TQD91179.1"/>
    </source>
</evidence>
<proteinExistence type="predicted"/>
<sequence>MVSAKLAHIWLDSETSPGSSSTMSNEAKKLGAFFKQLIETDTCRDRDHI</sequence>
<comment type="caution">
    <text evidence="1">The sequence shown here is derived from an EMBL/GenBank/DDBJ whole genome shotgun (WGS) entry which is preliminary data.</text>
</comment>
<protein>
    <submittedName>
        <fullName evidence="1">Uncharacterized protein</fullName>
    </submittedName>
</protein>
<dbReference type="AlphaFoldDB" id="A0A540LXX7"/>
<name>A0A540LXX7_MALBA</name>
<dbReference type="Proteomes" id="UP000315295">
    <property type="component" value="Unassembled WGS sequence"/>
</dbReference>
<keyword evidence="2" id="KW-1185">Reference proteome</keyword>
<organism evidence="1 2">
    <name type="scientific">Malus baccata</name>
    <name type="common">Siberian crab apple</name>
    <name type="synonym">Pyrus baccata</name>
    <dbReference type="NCBI Taxonomy" id="106549"/>
    <lineage>
        <taxon>Eukaryota</taxon>
        <taxon>Viridiplantae</taxon>
        <taxon>Streptophyta</taxon>
        <taxon>Embryophyta</taxon>
        <taxon>Tracheophyta</taxon>
        <taxon>Spermatophyta</taxon>
        <taxon>Magnoliopsida</taxon>
        <taxon>eudicotyledons</taxon>
        <taxon>Gunneridae</taxon>
        <taxon>Pentapetalae</taxon>
        <taxon>rosids</taxon>
        <taxon>fabids</taxon>
        <taxon>Rosales</taxon>
        <taxon>Rosaceae</taxon>
        <taxon>Amygdaloideae</taxon>
        <taxon>Maleae</taxon>
        <taxon>Malus</taxon>
    </lineage>
</organism>
<dbReference type="EMBL" id="VIEB01000428">
    <property type="protein sequence ID" value="TQD91179.1"/>
    <property type="molecule type" value="Genomic_DNA"/>
</dbReference>
<accession>A0A540LXX7</accession>